<protein>
    <submittedName>
        <fullName evidence="3">Uncharacterized protein</fullName>
    </submittedName>
</protein>
<keyword evidence="2" id="KW-0472">Membrane</keyword>
<keyword evidence="2" id="KW-1133">Transmembrane helix</keyword>
<feature type="compositionally biased region" description="Basic and acidic residues" evidence="1">
    <location>
        <begin position="12"/>
        <end position="35"/>
    </location>
</feature>
<evidence type="ECO:0000256" key="1">
    <source>
        <dbReference type="SAM" id="MobiDB-lite"/>
    </source>
</evidence>
<name>A0A5J4V3S4_9EUKA</name>
<evidence type="ECO:0000313" key="4">
    <source>
        <dbReference type="Proteomes" id="UP000324800"/>
    </source>
</evidence>
<keyword evidence="2" id="KW-0812">Transmembrane</keyword>
<dbReference type="EMBL" id="SNRW01010023">
    <property type="protein sequence ID" value="KAA6377133.1"/>
    <property type="molecule type" value="Genomic_DNA"/>
</dbReference>
<accession>A0A5J4V3S4</accession>
<sequence>MGKKGGIGTKNAADRQKQIKTRQKDLEKEHEDQRKSMIQKQNEAKDKAIKANQIAIKQLTDSFATEFEDLKRTRKAVEDEWHHIDEERHGIYSKGKAPPSSYQAYMTSSTPAVTLAAAASGQLAGSDFAGGQYEEDDDHIGKGYVRDQVDDTKWEQKLEVTISQMQEAYDKLPSPITPMLLAHIIISFIIVVGSAIAIVVILVVSVIGFSNMAAEVLLSGMRPPTLAQILYLTLHLFI</sequence>
<gene>
    <name evidence="3" type="ORF">EZS28_027337</name>
</gene>
<comment type="caution">
    <text evidence="3">The sequence shown here is derived from an EMBL/GenBank/DDBJ whole genome shotgun (WGS) entry which is preliminary data.</text>
</comment>
<organism evidence="3 4">
    <name type="scientific">Streblomastix strix</name>
    <dbReference type="NCBI Taxonomy" id="222440"/>
    <lineage>
        <taxon>Eukaryota</taxon>
        <taxon>Metamonada</taxon>
        <taxon>Preaxostyla</taxon>
        <taxon>Oxymonadida</taxon>
        <taxon>Streblomastigidae</taxon>
        <taxon>Streblomastix</taxon>
    </lineage>
</organism>
<reference evidence="3 4" key="1">
    <citation type="submission" date="2019-03" db="EMBL/GenBank/DDBJ databases">
        <title>Single cell metagenomics reveals metabolic interactions within the superorganism composed of flagellate Streblomastix strix and complex community of Bacteroidetes bacteria on its surface.</title>
        <authorList>
            <person name="Treitli S.C."/>
            <person name="Kolisko M."/>
            <person name="Husnik F."/>
            <person name="Keeling P."/>
            <person name="Hampl V."/>
        </authorList>
    </citation>
    <scope>NUCLEOTIDE SEQUENCE [LARGE SCALE GENOMIC DNA]</scope>
    <source>
        <strain evidence="3">ST1C</strain>
    </source>
</reference>
<evidence type="ECO:0000256" key="2">
    <source>
        <dbReference type="SAM" id="Phobius"/>
    </source>
</evidence>
<feature type="transmembrane region" description="Helical" evidence="2">
    <location>
        <begin position="180"/>
        <end position="209"/>
    </location>
</feature>
<dbReference type="AlphaFoldDB" id="A0A5J4V3S4"/>
<dbReference type="Proteomes" id="UP000324800">
    <property type="component" value="Unassembled WGS sequence"/>
</dbReference>
<feature type="non-terminal residue" evidence="3">
    <location>
        <position position="238"/>
    </location>
</feature>
<evidence type="ECO:0000313" key="3">
    <source>
        <dbReference type="EMBL" id="KAA6377133.1"/>
    </source>
</evidence>
<feature type="region of interest" description="Disordered" evidence="1">
    <location>
        <begin position="1"/>
        <end position="46"/>
    </location>
</feature>
<proteinExistence type="predicted"/>